<evidence type="ECO:0000313" key="6">
    <source>
        <dbReference type="Proteomes" id="UP000245765"/>
    </source>
</evidence>
<dbReference type="Proteomes" id="UP000245765">
    <property type="component" value="Unassembled WGS sequence"/>
</dbReference>
<organism evidence="5 6">
    <name type="scientific">Falsiroseomonas bella</name>
    <dbReference type="NCBI Taxonomy" id="2184016"/>
    <lineage>
        <taxon>Bacteria</taxon>
        <taxon>Pseudomonadati</taxon>
        <taxon>Pseudomonadota</taxon>
        <taxon>Alphaproteobacteria</taxon>
        <taxon>Acetobacterales</taxon>
        <taxon>Roseomonadaceae</taxon>
        <taxon>Falsiroseomonas</taxon>
    </lineage>
</organism>
<comment type="caution">
    <text evidence="5">The sequence shown here is derived from an EMBL/GenBank/DDBJ whole genome shotgun (WGS) entry which is preliminary data.</text>
</comment>
<keyword evidence="6" id="KW-1185">Reference proteome</keyword>
<dbReference type="CDD" id="cd08502">
    <property type="entry name" value="PBP2_NikA_DppA_OppA_like_16"/>
    <property type="match status" value="1"/>
</dbReference>
<name>A0A317FH53_9PROT</name>
<dbReference type="GO" id="GO:0030288">
    <property type="term" value="C:outer membrane-bounded periplasmic space"/>
    <property type="evidence" value="ECO:0007669"/>
    <property type="project" value="UniProtKB-ARBA"/>
</dbReference>
<dbReference type="GO" id="GO:0043190">
    <property type="term" value="C:ATP-binding cassette (ABC) transporter complex"/>
    <property type="evidence" value="ECO:0007669"/>
    <property type="project" value="InterPro"/>
</dbReference>
<dbReference type="Pfam" id="PF00496">
    <property type="entry name" value="SBP_bac_5"/>
    <property type="match status" value="1"/>
</dbReference>
<gene>
    <name evidence="5" type="ORF">DFH01_16135</name>
</gene>
<dbReference type="InterPro" id="IPR030678">
    <property type="entry name" value="Peptide/Ni-bd"/>
</dbReference>
<dbReference type="GO" id="GO:1904680">
    <property type="term" value="F:peptide transmembrane transporter activity"/>
    <property type="evidence" value="ECO:0007669"/>
    <property type="project" value="TreeGrafter"/>
</dbReference>
<dbReference type="SUPFAM" id="SSF53850">
    <property type="entry name" value="Periplasmic binding protein-like II"/>
    <property type="match status" value="1"/>
</dbReference>
<dbReference type="InterPro" id="IPR000914">
    <property type="entry name" value="SBP_5_dom"/>
</dbReference>
<dbReference type="Gene3D" id="3.10.105.10">
    <property type="entry name" value="Dipeptide-binding Protein, Domain 3"/>
    <property type="match status" value="1"/>
</dbReference>
<comment type="similarity">
    <text evidence="2">Belongs to the bacterial solute-binding protein 5 family.</text>
</comment>
<evidence type="ECO:0000259" key="4">
    <source>
        <dbReference type="Pfam" id="PF00496"/>
    </source>
</evidence>
<dbReference type="EMBL" id="QGNA01000003">
    <property type="protein sequence ID" value="PWS36876.1"/>
    <property type="molecule type" value="Genomic_DNA"/>
</dbReference>
<evidence type="ECO:0000256" key="1">
    <source>
        <dbReference type="ARBA" id="ARBA00004418"/>
    </source>
</evidence>
<dbReference type="PANTHER" id="PTHR30290:SF38">
    <property type="entry name" value="D,D-DIPEPTIDE-BINDING PERIPLASMIC PROTEIN DDPA-RELATED"/>
    <property type="match status" value="1"/>
</dbReference>
<reference evidence="6" key="1">
    <citation type="submission" date="2018-05" db="EMBL/GenBank/DDBJ databases">
        <authorList>
            <person name="Du Z."/>
            <person name="Wang X."/>
        </authorList>
    </citation>
    <scope>NUCLEOTIDE SEQUENCE [LARGE SCALE GENOMIC DNA]</scope>
    <source>
        <strain evidence="6">CQN31</strain>
    </source>
</reference>
<sequence length="528" mass="58648">MIERRAFLGAAAGLVAAPRVVGAQGAQARTLRFVPQANLASLDPIWSTAVVVRNHGLMVYDTLYGLGSDFRPRPQMAAGHEITDDGKRWTVTLREGLRFHDGEPVRAEDCVASIRRWAKRDVLGQRLDALLDEIRALDDRRFEMRLKKPWPGLAFAFGKPSANMCAIMPARIAATDPFTQLTDSTGSGPFRFRRDLFRPGDLAVYERFDGYQPRQEAADFLAGGKQVHFDRVEWRVMPDPSTASAALQNNEADWWETPHADLLPLLRRNRDIVVDLINTAGNLGVLRFNFLNPPFDNVAVRRALLPAVDQQAFMNAAMGTDPSLFRVPAGAFTPGTPLANDAGLEVLSGPRDVEAARRALRESGYRNERVVMLSATDLPVLQSLAEVAADLLRRVGFNVDLQAMDWGTHIQRRNNRGPVDQGGWSVFCTTWEGLDVSVPGSHQPIRGHGAQAWAGWPTIPRLEELREAWFEAPDLDAEKRIAAEMQRVVWQEVPFIPLGQVLPSMAYRRSITGVVKGGPALFWGVRRA</sequence>
<protein>
    <submittedName>
        <fullName evidence="5">ABC transporter substrate-binding protein</fullName>
    </submittedName>
</protein>
<proteinExistence type="inferred from homology"/>
<evidence type="ECO:0000313" key="5">
    <source>
        <dbReference type="EMBL" id="PWS36876.1"/>
    </source>
</evidence>
<dbReference type="AlphaFoldDB" id="A0A317FH53"/>
<dbReference type="InterPro" id="IPR006311">
    <property type="entry name" value="TAT_signal"/>
</dbReference>
<keyword evidence="3" id="KW-0732">Signal</keyword>
<dbReference type="PIRSF" id="PIRSF002741">
    <property type="entry name" value="MppA"/>
    <property type="match status" value="1"/>
</dbReference>
<dbReference type="OrthoDB" id="7233744at2"/>
<evidence type="ECO:0000256" key="3">
    <source>
        <dbReference type="ARBA" id="ARBA00022729"/>
    </source>
</evidence>
<evidence type="ECO:0000256" key="2">
    <source>
        <dbReference type="ARBA" id="ARBA00005695"/>
    </source>
</evidence>
<dbReference type="GO" id="GO:0015833">
    <property type="term" value="P:peptide transport"/>
    <property type="evidence" value="ECO:0007669"/>
    <property type="project" value="TreeGrafter"/>
</dbReference>
<dbReference type="PROSITE" id="PS51318">
    <property type="entry name" value="TAT"/>
    <property type="match status" value="1"/>
</dbReference>
<accession>A0A317FH53</accession>
<dbReference type="Gene3D" id="3.40.190.10">
    <property type="entry name" value="Periplasmic binding protein-like II"/>
    <property type="match status" value="1"/>
</dbReference>
<dbReference type="PANTHER" id="PTHR30290">
    <property type="entry name" value="PERIPLASMIC BINDING COMPONENT OF ABC TRANSPORTER"/>
    <property type="match status" value="1"/>
</dbReference>
<dbReference type="InterPro" id="IPR039424">
    <property type="entry name" value="SBP_5"/>
</dbReference>
<feature type="domain" description="Solute-binding protein family 5" evidence="4">
    <location>
        <begin position="72"/>
        <end position="429"/>
    </location>
</feature>
<comment type="subcellular location">
    <subcellularLocation>
        <location evidence="1">Periplasm</location>
    </subcellularLocation>
</comment>